<dbReference type="Gene3D" id="1.10.860.10">
    <property type="entry name" value="DNAb Helicase, Chain A"/>
    <property type="match status" value="1"/>
</dbReference>
<dbReference type="RefSeq" id="WP_011391682.1">
    <property type="nucleotide sequence ID" value="NZ_DF238840.1"/>
</dbReference>
<dbReference type="SUPFAM" id="SSF48024">
    <property type="entry name" value="N-terminal domain of DnaB helicase"/>
    <property type="match status" value="1"/>
</dbReference>
<organism evidence="14">
    <name type="scientific">Moorella thermoacetica Y72</name>
    <dbReference type="NCBI Taxonomy" id="1325331"/>
    <lineage>
        <taxon>Bacteria</taxon>
        <taxon>Bacillati</taxon>
        <taxon>Bacillota</taxon>
        <taxon>Clostridia</taxon>
        <taxon>Neomoorellales</taxon>
        <taxon>Neomoorellaceae</taxon>
        <taxon>Neomoorella</taxon>
    </lineage>
</organism>
<dbReference type="GO" id="GO:0005829">
    <property type="term" value="C:cytosol"/>
    <property type="evidence" value="ECO:0007669"/>
    <property type="project" value="TreeGrafter"/>
</dbReference>
<dbReference type="InterPro" id="IPR007693">
    <property type="entry name" value="DNA_helicase_DnaB-like_N"/>
</dbReference>
<keyword evidence="3 12" id="KW-0235">DNA replication</keyword>
<dbReference type="Pfam" id="PF03796">
    <property type="entry name" value="DnaB_C"/>
    <property type="match status" value="1"/>
</dbReference>
<comment type="function">
    <text evidence="12">The main replicative DNA helicase, it participates in initiation and elongation during chromosome replication. Travels ahead of the DNA replisome, separating dsDNA into templates for DNA synthesis. A processive ATP-dependent 5'-3' DNA helicase it has DNA-dependent ATPase activity.</text>
</comment>
<comment type="similarity">
    <text evidence="1 12">Belongs to the helicase family. DnaB subfamily.</text>
</comment>
<dbReference type="FunFam" id="1.10.860.10:FF:000001">
    <property type="entry name" value="Replicative DNA helicase"/>
    <property type="match status" value="1"/>
</dbReference>
<feature type="domain" description="SF4 helicase" evidence="13">
    <location>
        <begin position="177"/>
        <end position="442"/>
    </location>
</feature>
<gene>
    <name evidence="14" type="ORF">MTY_1241</name>
</gene>
<dbReference type="PROSITE" id="PS51199">
    <property type="entry name" value="SF4_HELICASE"/>
    <property type="match status" value="1"/>
</dbReference>
<dbReference type="GO" id="GO:1990077">
    <property type="term" value="C:primosome complex"/>
    <property type="evidence" value="ECO:0007669"/>
    <property type="project" value="UniProtKB-UniRule"/>
</dbReference>
<dbReference type="AlphaFoldDB" id="A0A0S6UEV9"/>
<dbReference type="GO" id="GO:0006269">
    <property type="term" value="P:DNA replication, synthesis of primer"/>
    <property type="evidence" value="ECO:0007669"/>
    <property type="project" value="UniProtKB-UniRule"/>
</dbReference>
<keyword evidence="5 12" id="KW-0378">Hydrolase</keyword>
<dbReference type="FunFam" id="3.40.50.300:FF:000076">
    <property type="entry name" value="Replicative DNA helicase"/>
    <property type="match status" value="1"/>
</dbReference>
<dbReference type="InterPro" id="IPR027417">
    <property type="entry name" value="P-loop_NTPase"/>
</dbReference>
<reference evidence="14" key="1">
    <citation type="journal article" date="2014" name="Gene">
        <title>Genome-guided analysis of transformation efficiency and carbon dioxide assimilation by Moorella thermoacetica Y72.</title>
        <authorList>
            <person name="Tsukahara K."/>
            <person name="Kita A."/>
            <person name="Nakashimada Y."/>
            <person name="Hoshino T."/>
            <person name="Murakami K."/>
        </authorList>
    </citation>
    <scope>NUCLEOTIDE SEQUENCE [LARGE SCALE GENOMIC DNA]</scope>
    <source>
        <strain evidence="14">Y72</strain>
    </source>
</reference>
<evidence type="ECO:0000256" key="11">
    <source>
        <dbReference type="NCBIfam" id="TIGR00665"/>
    </source>
</evidence>
<evidence type="ECO:0000256" key="12">
    <source>
        <dbReference type="RuleBase" id="RU362085"/>
    </source>
</evidence>
<evidence type="ECO:0000313" key="14">
    <source>
        <dbReference type="EMBL" id="GAF25904.1"/>
    </source>
</evidence>
<evidence type="ECO:0000256" key="4">
    <source>
        <dbReference type="ARBA" id="ARBA00022741"/>
    </source>
</evidence>
<evidence type="ECO:0000256" key="5">
    <source>
        <dbReference type="ARBA" id="ARBA00022801"/>
    </source>
</evidence>
<sequence length="444" mass="49099">MAAEIERVPPQSIEAEQSVLGAIMLDREALYAVLETLKVDDFYREAHRMIYRAILDLNERGEAVDLLTVTEELRRRGELEAAGGVAYLTSLTGDVPSVANAGYYARLVAEKAALRSLVQAASQITEMAFSESGSVDQILDEAERLIFEVAGGRHRSGFVPIKNVLLQTFEQLERLSTHKGEVTGVPTFHDLDRLLSGLQPSDLIICAARPGMGKTSFCLNIAQQVAVKEKLPVAIFSLEMSREQLVQRMLAAEAMVEQQRLRTGYLTEDDWARLVNAAGILGEAPIYIDDTPAISALEVRAKARRLQSETGLGLVVVDYLQLMQAHRRVDSRQQEIALISRAMKALARELNVPVMVLSQLNRGVEQRQDKRPVMADLLESGAIEADADVIIFLYRPQYYDPDTDKKGIAEVIVAKHRNGPVGTVEMAFLPEYTKFVDLAPEPAG</sequence>
<dbReference type="InterPro" id="IPR007692">
    <property type="entry name" value="DNA_helicase_DnaB"/>
</dbReference>
<evidence type="ECO:0000256" key="2">
    <source>
        <dbReference type="ARBA" id="ARBA00022515"/>
    </source>
</evidence>
<dbReference type="EMBL" id="DF238840">
    <property type="protein sequence ID" value="GAF25904.1"/>
    <property type="molecule type" value="Genomic_DNA"/>
</dbReference>
<protein>
    <recommendedName>
        <fullName evidence="11 12">Replicative DNA helicase</fullName>
        <ecNumber evidence="11 12">5.6.2.3</ecNumber>
    </recommendedName>
</protein>
<dbReference type="SUPFAM" id="SSF52540">
    <property type="entry name" value="P-loop containing nucleoside triphosphate hydrolases"/>
    <property type="match status" value="1"/>
</dbReference>
<dbReference type="Pfam" id="PF00772">
    <property type="entry name" value="DnaB"/>
    <property type="match status" value="1"/>
</dbReference>
<evidence type="ECO:0000256" key="7">
    <source>
        <dbReference type="ARBA" id="ARBA00022840"/>
    </source>
</evidence>
<evidence type="ECO:0000256" key="9">
    <source>
        <dbReference type="ARBA" id="ARBA00023235"/>
    </source>
</evidence>
<name>A0A0S6UEV9_NEOTH</name>
<dbReference type="GO" id="GO:0043139">
    <property type="term" value="F:5'-3' DNA helicase activity"/>
    <property type="evidence" value="ECO:0007669"/>
    <property type="project" value="UniProtKB-EC"/>
</dbReference>
<proteinExistence type="inferred from homology"/>
<dbReference type="InterPro" id="IPR016136">
    <property type="entry name" value="DNA_helicase_N/primase_C"/>
</dbReference>
<dbReference type="InterPro" id="IPR036185">
    <property type="entry name" value="DNA_heli_DnaB-like_N_sf"/>
</dbReference>
<keyword evidence="4 12" id="KW-0547">Nucleotide-binding</keyword>
<keyword evidence="2 12" id="KW-0639">Primosome</keyword>
<evidence type="ECO:0000256" key="1">
    <source>
        <dbReference type="ARBA" id="ARBA00008428"/>
    </source>
</evidence>
<dbReference type="NCBIfam" id="NF004384">
    <property type="entry name" value="PRK05748.1"/>
    <property type="match status" value="1"/>
</dbReference>
<dbReference type="Gene3D" id="3.40.50.300">
    <property type="entry name" value="P-loop containing nucleotide triphosphate hydrolases"/>
    <property type="match status" value="1"/>
</dbReference>
<evidence type="ECO:0000256" key="6">
    <source>
        <dbReference type="ARBA" id="ARBA00022806"/>
    </source>
</evidence>
<dbReference type="GO" id="GO:0003677">
    <property type="term" value="F:DNA binding"/>
    <property type="evidence" value="ECO:0007669"/>
    <property type="project" value="UniProtKB-UniRule"/>
</dbReference>
<dbReference type="InterPro" id="IPR007694">
    <property type="entry name" value="DNA_helicase_DnaB-like_C"/>
</dbReference>
<evidence type="ECO:0000259" key="13">
    <source>
        <dbReference type="PROSITE" id="PS51199"/>
    </source>
</evidence>
<accession>A0A0S6UEV9</accession>
<evidence type="ECO:0000256" key="3">
    <source>
        <dbReference type="ARBA" id="ARBA00022705"/>
    </source>
</evidence>
<dbReference type="CDD" id="cd00984">
    <property type="entry name" value="DnaB_C"/>
    <property type="match status" value="1"/>
</dbReference>
<keyword evidence="9" id="KW-0413">Isomerase</keyword>
<dbReference type="GeneID" id="45616171"/>
<comment type="catalytic activity">
    <reaction evidence="10 12">
        <text>ATP + H2O = ADP + phosphate + H(+)</text>
        <dbReference type="Rhea" id="RHEA:13065"/>
        <dbReference type="ChEBI" id="CHEBI:15377"/>
        <dbReference type="ChEBI" id="CHEBI:15378"/>
        <dbReference type="ChEBI" id="CHEBI:30616"/>
        <dbReference type="ChEBI" id="CHEBI:43474"/>
        <dbReference type="ChEBI" id="CHEBI:456216"/>
        <dbReference type="EC" id="5.6.2.3"/>
    </reaction>
</comment>
<evidence type="ECO:0000256" key="10">
    <source>
        <dbReference type="ARBA" id="ARBA00048954"/>
    </source>
</evidence>
<dbReference type="EC" id="5.6.2.3" evidence="11 12"/>
<dbReference type="GO" id="GO:0005524">
    <property type="term" value="F:ATP binding"/>
    <property type="evidence" value="ECO:0007669"/>
    <property type="project" value="UniProtKB-UniRule"/>
</dbReference>
<dbReference type="GO" id="GO:0042802">
    <property type="term" value="F:identical protein binding"/>
    <property type="evidence" value="ECO:0007669"/>
    <property type="project" value="UniProtKB-ARBA"/>
</dbReference>
<dbReference type="PANTHER" id="PTHR30153">
    <property type="entry name" value="REPLICATIVE DNA HELICASE DNAB"/>
    <property type="match status" value="1"/>
</dbReference>
<keyword evidence="8 12" id="KW-0238">DNA-binding</keyword>
<keyword evidence="7 12" id="KW-0067">ATP-binding</keyword>
<dbReference type="GO" id="GO:0016887">
    <property type="term" value="F:ATP hydrolysis activity"/>
    <property type="evidence" value="ECO:0007669"/>
    <property type="project" value="RHEA"/>
</dbReference>
<keyword evidence="6 12" id="KW-0347">Helicase</keyword>
<dbReference type="Proteomes" id="UP000063718">
    <property type="component" value="Unassembled WGS sequence"/>
</dbReference>
<evidence type="ECO:0000256" key="8">
    <source>
        <dbReference type="ARBA" id="ARBA00023125"/>
    </source>
</evidence>
<dbReference type="NCBIfam" id="TIGR00665">
    <property type="entry name" value="DnaB"/>
    <property type="match status" value="1"/>
</dbReference>
<dbReference type="PANTHER" id="PTHR30153:SF2">
    <property type="entry name" value="REPLICATIVE DNA HELICASE"/>
    <property type="match status" value="1"/>
</dbReference>